<dbReference type="RefSeq" id="WP_129885627.1">
    <property type="nucleotide sequence ID" value="NZ_CP035758.1"/>
</dbReference>
<feature type="domain" description="HTH cro/C1-type" evidence="2">
    <location>
        <begin position="6"/>
        <end position="60"/>
    </location>
</feature>
<reference evidence="3 4" key="1">
    <citation type="submission" date="2019-01" db="EMBL/GenBank/DDBJ databases">
        <title>Ktedonosporobacter rubrisoli SCAWS-G2.</title>
        <authorList>
            <person name="Huang Y."/>
            <person name="Yan B."/>
        </authorList>
    </citation>
    <scope>NUCLEOTIDE SEQUENCE [LARGE SCALE GENOMIC DNA]</scope>
    <source>
        <strain evidence="3 4">SCAWS-G2</strain>
    </source>
</reference>
<dbReference type="Proteomes" id="UP000290365">
    <property type="component" value="Chromosome"/>
</dbReference>
<dbReference type="Gene3D" id="2.10.260.10">
    <property type="match status" value="1"/>
</dbReference>
<dbReference type="InterPro" id="IPR037914">
    <property type="entry name" value="SpoVT-AbrB_sf"/>
</dbReference>
<dbReference type="SMART" id="SM00530">
    <property type="entry name" value="HTH_XRE"/>
    <property type="match status" value="1"/>
</dbReference>
<gene>
    <name evidence="3" type="ORF">EPA93_03070</name>
</gene>
<dbReference type="CDD" id="cd00093">
    <property type="entry name" value="HTH_XRE"/>
    <property type="match status" value="1"/>
</dbReference>
<dbReference type="PANTHER" id="PTHR46558:SF13">
    <property type="entry name" value="HTH-TYPE TRANSCRIPTIONAL REGULATOR IMMR"/>
    <property type="match status" value="1"/>
</dbReference>
<evidence type="ECO:0000259" key="2">
    <source>
        <dbReference type="PROSITE" id="PS50943"/>
    </source>
</evidence>
<proteinExistence type="predicted"/>
<evidence type="ECO:0000313" key="4">
    <source>
        <dbReference type="Proteomes" id="UP000290365"/>
    </source>
</evidence>
<dbReference type="Gene3D" id="1.10.260.40">
    <property type="entry name" value="lambda repressor-like DNA-binding domains"/>
    <property type="match status" value="1"/>
</dbReference>
<keyword evidence="1" id="KW-0238">DNA-binding</keyword>
<dbReference type="SUPFAM" id="SSF89447">
    <property type="entry name" value="AbrB/MazE/MraZ-like"/>
    <property type="match status" value="1"/>
</dbReference>
<protein>
    <submittedName>
        <fullName evidence="3">XRE family transcriptional regulator</fullName>
    </submittedName>
</protein>
<dbReference type="InterPro" id="IPR010982">
    <property type="entry name" value="Lambda_DNA-bd_dom_sf"/>
</dbReference>
<sequence>MISRNLRSLRKRHGYSQEEVADKISVSRQAVAKWESGETVPDLANAMQLAEIYHVSLDQLVNHEDEHGGALMPPKGKHIFGVVKVGERGQIVIPIKARELFDIHAGDSLVILGDEAQGLAITKSTGLVEFAAYILDSLKEQEES</sequence>
<dbReference type="InterPro" id="IPR001387">
    <property type="entry name" value="Cro/C1-type_HTH"/>
</dbReference>
<dbReference type="SMART" id="SM00966">
    <property type="entry name" value="SpoVT_AbrB"/>
    <property type="match status" value="1"/>
</dbReference>
<accession>A0A4P6JIX5</accession>
<dbReference type="SUPFAM" id="SSF47413">
    <property type="entry name" value="lambda repressor-like DNA-binding domains"/>
    <property type="match status" value="1"/>
</dbReference>
<dbReference type="OrthoDB" id="9812495at2"/>
<organism evidence="3 4">
    <name type="scientific">Ktedonosporobacter rubrisoli</name>
    <dbReference type="NCBI Taxonomy" id="2509675"/>
    <lineage>
        <taxon>Bacteria</taxon>
        <taxon>Bacillati</taxon>
        <taxon>Chloroflexota</taxon>
        <taxon>Ktedonobacteria</taxon>
        <taxon>Ktedonobacterales</taxon>
        <taxon>Ktedonosporobacteraceae</taxon>
        <taxon>Ktedonosporobacter</taxon>
    </lineage>
</organism>
<dbReference type="EMBL" id="CP035758">
    <property type="protein sequence ID" value="QBD75028.1"/>
    <property type="molecule type" value="Genomic_DNA"/>
</dbReference>
<name>A0A4P6JIX5_KTERU</name>
<dbReference type="KEGG" id="kbs:EPA93_03070"/>
<dbReference type="NCBIfam" id="TIGR01439">
    <property type="entry name" value="lp_hng_hel_AbrB"/>
    <property type="match status" value="1"/>
</dbReference>
<dbReference type="InterPro" id="IPR007159">
    <property type="entry name" value="SpoVT-AbrB_dom"/>
</dbReference>
<dbReference type="AlphaFoldDB" id="A0A4P6JIX5"/>
<keyword evidence="4" id="KW-1185">Reference proteome</keyword>
<evidence type="ECO:0000256" key="1">
    <source>
        <dbReference type="ARBA" id="ARBA00023125"/>
    </source>
</evidence>
<evidence type="ECO:0000313" key="3">
    <source>
        <dbReference type="EMBL" id="QBD75028.1"/>
    </source>
</evidence>
<dbReference type="Pfam" id="PF01381">
    <property type="entry name" value="HTH_3"/>
    <property type="match status" value="1"/>
</dbReference>
<dbReference type="Pfam" id="PF04014">
    <property type="entry name" value="MazE_antitoxin"/>
    <property type="match status" value="1"/>
</dbReference>
<dbReference type="PANTHER" id="PTHR46558">
    <property type="entry name" value="TRACRIPTIONAL REGULATORY PROTEIN-RELATED-RELATED"/>
    <property type="match status" value="1"/>
</dbReference>
<dbReference type="PROSITE" id="PS50943">
    <property type="entry name" value="HTH_CROC1"/>
    <property type="match status" value="1"/>
</dbReference>
<dbReference type="GO" id="GO:0003677">
    <property type="term" value="F:DNA binding"/>
    <property type="evidence" value="ECO:0007669"/>
    <property type="project" value="UniProtKB-KW"/>
</dbReference>